<dbReference type="PANTHER" id="PTHR48099:SF3">
    <property type="entry name" value="METHYLENETETRAHYDROFOLATE DEHYDROGENASE [NAD(+)]"/>
    <property type="match status" value="1"/>
</dbReference>
<dbReference type="SUPFAM" id="SSF53223">
    <property type="entry name" value="Aminoacid dehydrogenase-like, N-terminal domain"/>
    <property type="match status" value="1"/>
</dbReference>
<dbReference type="InterPro" id="IPR020630">
    <property type="entry name" value="THF_DH/CycHdrlase_cat_dom"/>
</dbReference>
<dbReference type="PANTHER" id="PTHR48099">
    <property type="entry name" value="C-1-TETRAHYDROFOLATE SYNTHASE, CYTOPLASMIC-RELATED"/>
    <property type="match status" value="1"/>
</dbReference>
<sequence length="372" mass="41857">MHYSSCFKRHLRFSLLQRRLVISRQFNSSTTTTTTSSSNSRVVDVSGLAQRMRDSVRRYTLQQEVRMVAVLAQSDSLLREDAEVYSHNIAEAFAEDGLHYEVCSCSGDEPAAVEEAIRYLNQRSDVHGILVFYPIFKTRNLDDKGLYLNQRTGVHYKTYDDYLRDVVSPQKDVEALSQVHTRGAQHLFRARGMDHAGEDPYVPCTALAVSKIMEEYYKPLHNSNNSKSSRKWLGHTVTVVNRSEILGRPLAGLLSLQGATVYSVDEDSILVFEEDGRLRRCNNMELKDCIGQSSVIVSGVPTSDFSLPMDEIQPGTMVIDVSEGSCNVEEDVLLQKPSVQLVSNVGKVTVAALEQNLIRLHQQQRNLNLILE</sequence>
<name>A0A1Z5K646_FISSO</name>
<dbReference type="InterPro" id="IPR036291">
    <property type="entry name" value="NAD(P)-bd_dom_sf"/>
</dbReference>
<dbReference type="Proteomes" id="UP000198406">
    <property type="component" value="Unassembled WGS sequence"/>
</dbReference>
<evidence type="ECO:0000259" key="2">
    <source>
        <dbReference type="Pfam" id="PF02882"/>
    </source>
</evidence>
<reference evidence="3 4" key="1">
    <citation type="journal article" date="2015" name="Plant Cell">
        <title>Oil accumulation by the oleaginous diatom Fistulifera solaris as revealed by the genome and transcriptome.</title>
        <authorList>
            <person name="Tanaka T."/>
            <person name="Maeda Y."/>
            <person name="Veluchamy A."/>
            <person name="Tanaka M."/>
            <person name="Abida H."/>
            <person name="Marechal E."/>
            <person name="Bowler C."/>
            <person name="Muto M."/>
            <person name="Sunaga Y."/>
            <person name="Tanaka M."/>
            <person name="Yoshino T."/>
            <person name="Taniguchi T."/>
            <person name="Fukuda Y."/>
            <person name="Nemoto M."/>
            <person name="Matsumoto M."/>
            <person name="Wong P.S."/>
            <person name="Aburatani S."/>
            <person name="Fujibuchi W."/>
        </authorList>
    </citation>
    <scope>NUCLEOTIDE SEQUENCE [LARGE SCALE GENOMIC DNA]</scope>
    <source>
        <strain evidence="3 4">JPCC DA0580</strain>
    </source>
</reference>
<dbReference type="GO" id="GO:0009113">
    <property type="term" value="P:purine nucleobase biosynthetic process"/>
    <property type="evidence" value="ECO:0007669"/>
    <property type="project" value="TreeGrafter"/>
</dbReference>
<dbReference type="SUPFAM" id="SSF51735">
    <property type="entry name" value="NAD(P)-binding Rossmann-fold domains"/>
    <property type="match status" value="1"/>
</dbReference>
<dbReference type="Gene3D" id="3.40.50.10860">
    <property type="entry name" value="Leucine Dehydrogenase, chain A, domain 1"/>
    <property type="match status" value="1"/>
</dbReference>
<dbReference type="InterPro" id="IPR020631">
    <property type="entry name" value="THF_DH/CycHdrlase_NAD-bd_dom"/>
</dbReference>
<dbReference type="InterPro" id="IPR046346">
    <property type="entry name" value="Aminoacid_DH-like_N_sf"/>
</dbReference>
<dbReference type="Gene3D" id="3.40.50.720">
    <property type="entry name" value="NAD(P)-binding Rossmann-like Domain"/>
    <property type="match status" value="1"/>
</dbReference>
<gene>
    <name evidence="3" type="ORF">FisN_10Hu006</name>
</gene>
<feature type="domain" description="Tetrahydrofolate dehydrogenase/cyclohydrolase catalytic" evidence="1">
    <location>
        <begin position="48"/>
        <end position="141"/>
    </location>
</feature>
<dbReference type="GO" id="GO:0035999">
    <property type="term" value="P:tetrahydrofolate interconversion"/>
    <property type="evidence" value="ECO:0007669"/>
    <property type="project" value="TreeGrafter"/>
</dbReference>
<comment type="caution">
    <text evidence="3">The sequence shown here is derived from an EMBL/GenBank/DDBJ whole genome shotgun (WGS) entry which is preliminary data.</text>
</comment>
<dbReference type="Pfam" id="PF02882">
    <property type="entry name" value="THF_DHG_CYH_C"/>
    <property type="match status" value="1"/>
</dbReference>
<keyword evidence="4" id="KW-1185">Reference proteome</keyword>
<dbReference type="GO" id="GO:0004488">
    <property type="term" value="F:methylenetetrahydrofolate dehydrogenase (NADP+) activity"/>
    <property type="evidence" value="ECO:0007669"/>
    <property type="project" value="InterPro"/>
</dbReference>
<dbReference type="OrthoDB" id="41403at2759"/>
<dbReference type="GO" id="GO:0004477">
    <property type="term" value="F:methenyltetrahydrofolate cyclohydrolase activity"/>
    <property type="evidence" value="ECO:0007669"/>
    <property type="project" value="TreeGrafter"/>
</dbReference>
<dbReference type="InParanoid" id="A0A1Z5K646"/>
<evidence type="ECO:0008006" key="5">
    <source>
        <dbReference type="Google" id="ProtNLM"/>
    </source>
</evidence>
<dbReference type="GO" id="GO:0004487">
    <property type="term" value="F:methylenetetrahydrofolate dehydrogenase (NAD+) activity"/>
    <property type="evidence" value="ECO:0007669"/>
    <property type="project" value="TreeGrafter"/>
</dbReference>
<evidence type="ECO:0000313" key="3">
    <source>
        <dbReference type="EMBL" id="GAX21428.1"/>
    </source>
</evidence>
<evidence type="ECO:0000259" key="1">
    <source>
        <dbReference type="Pfam" id="PF00763"/>
    </source>
</evidence>
<organism evidence="3 4">
    <name type="scientific">Fistulifera solaris</name>
    <name type="common">Oleaginous diatom</name>
    <dbReference type="NCBI Taxonomy" id="1519565"/>
    <lineage>
        <taxon>Eukaryota</taxon>
        <taxon>Sar</taxon>
        <taxon>Stramenopiles</taxon>
        <taxon>Ochrophyta</taxon>
        <taxon>Bacillariophyta</taxon>
        <taxon>Bacillariophyceae</taxon>
        <taxon>Bacillariophycidae</taxon>
        <taxon>Naviculales</taxon>
        <taxon>Naviculaceae</taxon>
        <taxon>Fistulifera</taxon>
    </lineage>
</organism>
<dbReference type="EMBL" id="BDSP01000167">
    <property type="protein sequence ID" value="GAX21428.1"/>
    <property type="molecule type" value="Genomic_DNA"/>
</dbReference>
<feature type="domain" description="Tetrahydrofolate dehydrogenase/cyclohydrolase NAD(P)-binding" evidence="2">
    <location>
        <begin position="203"/>
        <end position="364"/>
    </location>
</feature>
<dbReference type="GO" id="GO:0005829">
    <property type="term" value="C:cytosol"/>
    <property type="evidence" value="ECO:0007669"/>
    <property type="project" value="TreeGrafter"/>
</dbReference>
<accession>A0A1Z5K646</accession>
<protein>
    <recommendedName>
        <fullName evidence="5">Methylenetetrahydrofolate dehydrogenase (NAD+)</fullName>
    </recommendedName>
</protein>
<proteinExistence type="predicted"/>
<dbReference type="Pfam" id="PF00763">
    <property type="entry name" value="THF_DHG_CYH"/>
    <property type="match status" value="1"/>
</dbReference>
<dbReference type="AlphaFoldDB" id="A0A1Z5K646"/>
<evidence type="ECO:0000313" key="4">
    <source>
        <dbReference type="Proteomes" id="UP000198406"/>
    </source>
</evidence>